<feature type="transmembrane region" description="Helical" evidence="10">
    <location>
        <begin position="190"/>
        <end position="210"/>
    </location>
</feature>
<keyword evidence="3 10" id="KW-0812">Transmembrane</keyword>
<keyword evidence="9" id="KW-0407">Ion channel</keyword>
<keyword evidence="5" id="KW-0406">Ion transport</keyword>
<evidence type="ECO:0000256" key="8">
    <source>
        <dbReference type="ARBA" id="ARBA00023214"/>
    </source>
</evidence>
<name>A0A1I0I0Y5_THASX</name>
<dbReference type="InterPro" id="IPR050368">
    <property type="entry name" value="ClC-type_chloride_channel"/>
</dbReference>
<evidence type="ECO:0000256" key="5">
    <source>
        <dbReference type="ARBA" id="ARBA00023065"/>
    </source>
</evidence>
<dbReference type="EMBL" id="FOHK01000021">
    <property type="protein sequence ID" value="SET90256.1"/>
    <property type="molecule type" value="Genomic_DNA"/>
</dbReference>
<dbReference type="OrthoDB" id="9767361at2"/>
<dbReference type="PANTHER" id="PTHR43427">
    <property type="entry name" value="CHLORIDE CHANNEL PROTEIN CLC-E"/>
    <property type="match status" value="1"/>
</dbReference>
<evidence type="ECO:0000256" key="6">
    <source>
        <dbReference type="ARBA" id="ARBA00023136"/>
    </source>
</evidence>
<accession>A0A1I0I0Y5</accession>
<feature type="transmembrane region" description="Helical" evidence="10">
    <location>
        <begin position="230"/>
        <end position="251"/>
    </location>
</feature>
<keyword evidence="2" id="KW-0813">Transport</keyword>
<reference evidence="11 12" key="1">
    <citation type="submission" date="2016-10" db="EMBL/GenBank/DDBJ databases">
        <authorList>
            <person name="de Groot N.N."/>
        </authorList>
    </citation>
    <scope>NUCLEOTIDE SEQUENCE [LARGE SCALE GENOMIC DNA]</scope>
    <source>
        <strain evidence="11 12">DSM 19706</strain>
    </source>
</reference>
<evidence type="ECO:0000256" key="7">
    <source>
        <dbReference type="ARBA" id="ARBA00023173"/>
    </source>
</evidence>
<feature type="transmembrane region" description="Helical" evidence="10">
    <location>
        <begin position="62"/>
        <end position="82"/>
    </location>
</feature>
<feature type="transmembrane region" description="Helical" evidence="10">
    <location>
        <begin position="154"/>
        <end position="178"/>
    </location>
</feature>
<dbReference type="PRINTS" id="PR00762">
    <property type="entry name" value="CLCHANNEL"/>
</dbReference>
<evidence type="ECO:0000256" key="2">
    <source>
        <dbReference type="ARBA" id="ARBA00022448"/>
    </source>
</evidence>
<dbReference type="InterPro" id="IPR001807">
    <property type="entry name" value="ClC"/>
</dbReference>
<keyword evidence="8" id="KW-0868">Chloride</keyword>
<dbReference type="RefSeq" id="WP_093332329.1">
    <property type="nucleotide sequence ID" value="NZ_AP027363.1"/>
</dbReference>
<dbReference type="Pfam" id="PF00654">
    <property type="entry name" value="Voltage_CLC"/>
    <property type="match status" value="1"/>
</dbReference>
<feature type="transmembrane region" description="Helical" evidence="10">
    <location>
        <begin position="359"/>
        <end position="379"/>
    </location>
</feature>
<dbReference type="PANTHER" id="PTHR43427:SF6">
    <property type="entry name" value="CHLORIDE CHANNEL PROTEIN CLC-E"/>
    <property type="match status" value="1"/>
</dbReference>
<dbReference type="CDD" id="cd00400">
    <property type="entry name" value="Voltage_gated_ClC"/>
    <property type="match status" value="1"/>
</dbReference>
<dbReference type="InterPro" id="IPR014743">
    <property type="entry name" value="Cl-channel_core"/>
</dbReference>
<comment type="subcellular location">
    <subcellularLocation>
        <location evidence="1">Membrane</location>
        <topology evidence="1">Multi-pass membrane protein</topology>
    </subcellularLocation>
</comment>
<keyword evidence="7" id="KW-0869">Chloride channel</keyword>
<evidence type="ECO:0000256" key="10">
    <source>
        <dbReference type="SAM" id="Phobius"/>
    </source>
</evidence>
<proteinExistence type="predicted"/>
<keyword evidence="4 10" id="KW-1133">Transmembrane helix</keyword>
<evidence type="ECO:0000256" key="4">
    <source>
        <dbReference type="ARBA" id="ARBA00022989"/>
    </source>
</evidence>
<evidence type="ECO:0000313" key="12">
    <source>
        <dbReference type="Proteomes" id="UP000199308"/>
    </source>
</evidence>
<feature type="transmembrane region" description="Helical" evidence="10">
    <location>
        <begin position="328"/>
        <end position="347"/>
    </location>
</feature>
<dbReference type="Proteomes" id="UP000199308">
    <property type="component" value="Unassembled WGS sequence"/>
</dbReference>
<feature type="transmembrane region" description="Helical" evidence="10">
    <location>
        <begin position="16"/>
        <end position="41"/>
    </location>
</feature>
<keyword evidence="12" id="KW-1185">Reference proteome</keyword>
<dbReference type="STRING" id="349064.SAMN05660429_03010"/>
<sequence length="551" mass="60577">MSFDSLKQRLALPQTTWQLCLLAVIVGIASAFLIIAFNLCIEKLQLLYLHRENDYTDIDENIRLLVPIIGVLVILAFARITGYKYMRTGIPFVLHRLKVAHGMIPFRNTLNQFFGSVVALSSGFSVGKEGPAVHLGAACASFIGERFSLPFNSVRTLCACGIAAGISASFNTPVAAVIFVMEVILREYKVYMFIPIMLASIIGAMITQGIHGLNYELSFFKDFSLTVTHYPYLVLLGLCLGVLAFLFNHYLTRLIKMSARLSVTKRLLIAAVLTSALGYIAPHAMSNSLITDFSSASQWPMQLLFTLLLAKLLMTIVAIGLGIPGGVVGPIISIGAIAGLCAAVLLSNYFPSNQITSDFALMGMAGFMAATLNAPLAALMAVTELSHQIDLIVPAMIVITSSCLSAGQFFKNRSLFTMQLDIQGLTYRQTPIESSLQKIGVLAVMQRTFKMIKSEEKEAIIEHFNDENDELIVIKVEEEQTHYQLLSKIDNKLTGTPLYPLSSKVTLAEAYQLTSRHRSGGVLIYQDNVEEFLGIVTFEQIRQYLLQGKLS</sequence>
<dbReference type="GO" id="GO:0034707">
    <property type="term" value="C:chloride channel complex"/>
    <property type="evidence" value="ECO:0007669"/>
    <property type="project" value="UniProtKB-KW"/>
</dbReference>
<dbReference type="SUPFAM" id="SSF81340">
    <property type="entry name" value="Clc chloride channel"/>
    <property type="match status" value="1"/>
</dbReference>
<feature type="transmembrane region" description="Helical" evidence="10">
    <location>
        <begin position="263"/>
        <end position="281"/>
    </location>
</feature>
<evidence type="ECO:0000313" key="11">
    <source>
        <dbReference type="EMBL" id="SET90256.1"/>
    </source>
</evidence>
<protein>
    <submittedName>
        <fullName evidence="11">H+/Cl-antiporter ClcA</fullName>
    </submittedName>
</protein>
<gene>
    <name evidence="11" type="ORF">SAMN05660429_03010</name>
</gene>
<feature type="transmembrane region" description="Helical" evidence="10">
    <location>
        <begin position="391"/>
        <end position="410"/>
    </location>
</feature>
<evidence type="ECO:0000256" key="3">
    <source>
        <dbReference type="ARBA" id="ARBA00022692"/>
    </source>
</evidence>
<evidence type="ECO:0000256" key="9">
    <source>
        <dbReference type="ARBA" id="ARBA00023303"/>
    </source>
</evidence>
<evidence type="ECO:0000256" key="1">
    <source>
        <dbReference type="ARBA" id="ARBA00004141"/>
    </source>
</evidence>
<dbReference type="Gene3D" id="1.10.3080.10">
    <property type="entry name" value="Clc chloride channel"/>
    <property type="match status" value="1"/>
</dbReference>
<dbReference type="GO" id="GO:0005254">
    <property type="term" value="F:chloride channel activity"/>
    <property type="evidence" value="ECO:0007669"/>
    <property type="project" value="UniProtKB-KW"/>
</dbReference>
<organism evidence="11 12">
    <name type="scientific">Thalassotalea agarivorans</name>
    <name type="common">Thalassomonas agarivorans</name>
    <dbReference type="NCBI Taxonomy" id="349064"/>
    <lineage>
        <taxon>Bacteria</taxon>
        <taxon>Pseudomonadati</taxon>
        <taxon>Pseudomonadota</taxon>
        <taxon>Gammaproteobacteria</taxon>
        <taxon>Alteromonadales</taxon>
        <taxon>Colwelliaceae</taxon>
        <taxon>Thalassotalea</taxon>
    </lineage>
</organism>
<dbReference type="AlphaFoldDB" id="A0A1I0I0Y5"/>
<keyword evidence="6 10" id="KW-0472">Membrane</keyword>
<feature type="transmembrane region" description="Helical" evidence="10">
    <location>
        <begin position="301"/>
        <end position="321"/>
    </location>
</feature>